<keyword evidence="3" id="KW-1185">Reference proteome</keyword>
<organism evidence="2 3">
    <name type="scientific">Azospirillum thermophilum</name>
    <dbReference type="NCBI Taxonomy" id="2202148"/>
    <lineage>
        <taxon>Bacteria</taxon>
        <taxon>Pseudomonadati</taxon>
        <taxon>Pseudomonadota</taxon>
        <taxon>Alphaproteobacteria</taxon>
        <taxon>Rhodospirillales</taxon>
        <taxon>Azospirillaceae</taxon>
        <taxon>Azospirillum</taxon>
    </lineage>
</organism>
<proteinExistence type="predicted"/>
<evidence type="ECO:0000313" key="2">
    <source>
        <dbReference type="EMBL" id="AWK90099.1"/>
    </source>
</evidence>
<gene>
    <name evidence="2" type="ORF">DEW08_29385</name>
</gene>
<dbReference type="AlphaFoldDB" id="A0A2S2D028"/>
<evidence type="ECO:0000313" key="3">
    <source>
        <dbReference type="Proteomes" id="UP000245629"/>
    </source>
</evidence>
<name>A0A2S2D028_9PROT</name>
<keyword evidence="1" id="KW-1133">Transmembrane helix</keyword>
<geneLocation type="plasmid" evidence="2 3">
    <name>unnamed3</name>
</geneLocation>
<reference evidence="3" key="1">
    <citation type="submission" date="2018-05" db="EMBL/GenBank/DDBJ databases">
        <title>Azospirillum thermophila sp. nov., a novel isolated from hot spring.</title>
        <authorList>
            <person name="Zhao Z."/>
        </authorList>
    </citation>
    <scope>NUCLEOTIDE SEQUENCE [LARGE SCALE GENOMIC DNA]</scope>
    <source>
        <strain evidence="3">CFH 70021</strain>
        <plasmid evidence="3">unnamed3</plasmid>
    </source>
</reference>
<feature type="transmembrane region" description="Helical" evidence="1">
    <location>
        <begin position="54"/>
        <end position="73"/>
    </location>
</feature>
<dbReference type="KEGG" id="azz:DEW08_29385"/>
<keyword evidence="1" id="KW-0472">Membrane</keyword>
<keyword evidence="1" id="KW-0812">Transmembrane</keyword>
<protein>
    <submittedName>
        <fullName evidence="2">Uncharacterized protein</fullName>
    </submittedName>
</protein>
<dbReference type="Proteomes" id="UP000245629">
    <property type="component" value="Plasmid unnamed3"/>
</dbReference>
<keyword evidence="2" id="KW-0614">Plasmid</keyword>
<evidence type="ECO:0000256" key="1">
    <source>
        <dbReference type="SAM" id="Phobius"/>
    </source>
</evidence>
<dbReference type="EMBL" id="CP029358">
    <property type="protein sequence ID" value="AWK90099.1"/>
    <property type="molecule type" value="Genomic_DNA"/>
</dbReference>
<accession>A0A2S2D028</accession>
<sequence>MAAVGITVFSYVIPNSTSGGGLAVQRIQLYPYLLFMLWIATAGDWAALRRVTAVVSGIATVGLLGINMYYLHLSSRYVAEFESAMAALPPGRTMLVLDFTGWNLSPEGAHESFRMNFYGHAQSRFVVHRPLVDLNLYQASTPNFPVRYREEMDPYIHLRGSGANAYTPPTDEFLHAGERSGITVDYALVWGLTPQWRSDPAAAPILDQLAQGYELVQGSEHGWLHIYRRKE</sequence>